<protein>
    <submittedName>
        <fullName evidence="1">Uncharacterized protein</fullName>
    </submittedName>
</protein>
<proteinExistence type="predicted"/>
<comment type="caution">
    <text evidence="1">The sequence shown here is derived from an EMBL/GenBank/DDBJ whole genome shotgun (WGS) entry which is preliminary data.</text>
</comment>
<name>A0A8S2U525_9BILA</name>
<organism evidence="1 2">
    <name type="scientific">Rotaria magnacalcarata</name>
    <dbReference type="NCBI Taxonomy" id="392030"/>
    <lineage>
        <taxon>Eukaryota</taxon>
        <taxon>Metazoa</taxon>
        <taxon>Spiralia</taxon>
        <taxon>Gnathifera</taxon>
        <taxon>Rotifera</taxon>
        <taxon>Eurotatoria</taxon>
        <taxon>Bdelloidea</taxon>
        <taxon>Philodinida</taxon>
        <taxon>Philodinidae</taxon>
        <taxon>Rotaria</taxon>
    </lineage>
</organism>
<sequence>MKHKSFIFVPDQIKHIQPVKIEFTSISSTDDDDDDILYSSKSNPPPLKRIIYIKPTSQPTKNPTILNDQIELISSDEDEFTLSSNLLKSSTKPQTPSIG</sequence>
<reference evidence="1" key="1">
    <citation type="submission" date="2021-02" db="EMBL/GenBank/DDBJ databases">
        <authorList>
            <person name="Nowell W R."/>
        </authorList>
    </citation>
    <scope>NUCLEOTIDE SEQUENCE</scope>
</reference>
<dbReference type="EMBL" id="CAJOBI010040911">
    <property type="protein sequence ID" value="CAF4323858.1"/>
    <property type="molecule type" value="Genomic_DNA"/>
</dbReference>
<accession>A0A8S2U525</accession>
<evidence type="ECO:0000313" key="2">
    <source>
        <dbReference type="Proteomes" id="UP000676336"/>
    </source>
</evidence>
<dbReference type="AlphaFoldDB" id="A0A8S2U525"/>
<feature type="non-terminal residue" evidence="1">
    <location>
        <position position="99"/>
    </location>
</feature>
<evidence type="ECO:0000313" key="1">
    <source>
        <dbReference type="EMBL" id="CAF4323858.1"/>
    </source>
</evidence>
<gene>
    <name evidence="1" type="ORF">SMN809_LOCUS27073</name>
</gene>
<dbReference type="Proteomes" id="UP000676336">
    <property type="component" value="Unassembled WGS sequence"/>
</dbReference>